<reference evidence="1 2" key="1">
    <citation type="submission" date="2017-10" db="EMBL/GenBank/DDBJ databases">
        <title>Comparative genomics between pathogenic Norcardia.</title>
        <authorList>
            <person name="Zeng L."/>
        </authorList>
    </citation>
    <scope>NUCLEOTIDE SEQUENCE [LARGE SCALE GENOMIC DNA]</scope>
    <source>
        <strain evidence="1 2">NC_YFY_NT001</strain>
    </source>
</reference>
<dbReference type="GeneID" id="88361432"/>
<protein>
    <submittedName>
        <fullName evidence="1">Uncharacterized protein</fullName>
    </submittedName>
</protein>
<sequence>MDTPTHPAVAVAVDALTHADQDLIPVGVIDRGDTVAVLVDGAAARFTVFVQQHDHRWTVPARTLTGSARRDRTRDPITPERRALRNMSTTYFDPPTATEETGWFAVVGLAAEDAESVTVTSELDEHESPIHQSGLAFAVVRAHRGEHPRITVRTRDGRIAPADLGPGDTRY</sequence>
<dbReference type="RefSeq" id="WP_098696701.1">
    <property type="nucleotide sequence ID" value="NZ_CP023778.1"/>
</dbReference>
<organism evidence="1 2">
    <name type="scientific">Nocardia terpenica</name>
    <dbReference type="NCBI Taxonomy" id="455432"/>
    <lineage>
        <taxon>Bacteria</taxon>
        <taxon>Bacillati</taxon>
        <taxon>Actinomycetota</taxon>
        <taxon>Actinomycetes</taxon>
        <taxon>Mycobacteriales</taxon>
        <taxon>Nocardiaceae</taxon>
        <taxon>Nocardia</taxon>
    </lineage>
</organism>
<evidence type="ECO:0000313" key="2">
    <source>
        <dbReference type="Proteomes" id="UP000221961"/>
    </source>
</evidence>
<dbReference type="AlphaFoldDB" id="A0A291RQW7"/>
<name>A0A291RQW7_9NOCA</name>
<evidence type="ECO:0000313" key="1">
    <source>
        <dbReference type="EMBL" id="ATL69690.1"/>
    </source>
</evidence>
<gene>
    <name evidence="1" type="ORF">CRH09_29505</name>
</gene>
<dbReference type="KEGG" id="ntp:CRH09_29505"/>
<accession>A0A291RQW7</accession>
<dbReference type="EMBL" id="CP023778">
    <property type="protein sequence ID" value="ATL69690.1"/>
    <property type="molecule type" value="Genomic_DNA"/>
</dbReference>
<dbReference type="Proteomes" id="UP000221961">
    <property type="component" value="Chromosome"/>
</dbReference>
<proteinExistence type="predicted"/>